<reference evidence="1 2" key="1">
    <citation type="submission" date="2021-07" db="EMBL/GenBank/DDBJ databases">
        <authorList>
            <person name="So Y."/>
        </authorList>
    </citation>
    <scope>NUCLEOTIDE SEQUENCE [LARGE SCALE GENOMIC DNA]</scope>
    <source>
        <strain evidence="1 2">HJA6</strain>
    </source>
</reference>
<gene>
    <name evidence="1" type="ORF">KPL78_23020</name>
</gene>
<dbReference type="EMBL" id="JAHYBZ010000009">
    <property type="protein sequence ID" value="MBW6400751.1"/>
    <property type="molecule type" value="Genomic_DNA"/>
</dbReference>
<accession>A0ABS7AEM3</accession>
<evidence type="ECO:0000313" key="2">
    <source>
        <dbReference type="Proteomes" id="UP001196565"/>
    </source>
</evidence>
<sequence>MKTYARISAGIVAELIRIPSDGPEVEKLFHPDLVATLEPVPEGIEVTEGWTWNGETFAAPAPSGPEDIPVPDITARQLRLWLLAQGIPLASVDAAIAALPEADRAPAQVEWEYATRYERGHSLIALLAPAVGLETPEAIDVAFRSAALL</sequence>
<evidence type="ECO:0000313" key="1">
    <source>
        <dbReference type="EMBL" id="MBW6400751.1"/>
    </source>
</evidence>
<organism evidence="1 2">
    <name type="scientific">Roseomonas alba</name>
    <dbReference type="NCBI Taxonomy" id="2846776"/>
    <lineage>
        <taxon>Bacteria</taxon>
        <taxon>Pseudomonadati</taxon>
        <taxon>Pseudomonadota</taxon>
        <taxon>Alphaproteobacteria</taxon>
        <taxon>Acetobacterales</taxon>
        <taxon>Roseomonadaceae</taxon>
        <taxon>Roseomonas</taxon>
    </lineage>
</organism>
<proteinExistence type="predicted"/>
<protein>
    <submittedName>
        <fullName evidence="1">Uncharacterized protein</fullName>
    </submittedName>
</protein>
<name>A0ABS7AEM3_9PROT</name>
<comment type="caution">
    <text evidence="1">The sequence shown here is derived from an EMBL/GenBank/DDBJ whole genome shotgun (WGS) entry which is preliminary data.</text>
</comment>
<dbReference type="RefSeq" id="WP_219765326.1">
    <property type="nucleotide sequence ID" value="NZ_JAHYBZ010000009.1"/>
</dbReference>
<dbReference type="Proteomes" id="UP001196565">
    <property type="component" value="Unassembled WGS sequence"/>
</dbReference>
<keyword evidence="2" id="KW-1185">Reference proteome</keyword>